<evidence type="ECO:0000313" key="2">
    <source>
        <dbReference type="Proteomes" id="UP001232245"/>
    </source>
</evidence>
<keyword evidence="2" id="KW-1185">Reference proteome</keyword>
<organism evidence="1 2">
    <name type="scientific">Metabacillus niabensis</name>
    <dbReference type="NCBI Taxonomy" id="324854"/>
    <lineage>
        <taxon>Bacteria</taxon>
        <taxon>Bacillati</taxon>
        <taxon>Bacillota</taxon>
        <taxon>Bacilli</taxon>
        <taxon>Bacillales</taxon>
        <taxon>Bacillaceae</taxon>
        <taxon>Metabacillus</taxon>
    </lineage>
</organism>
<gene>
    <name evidence="1" type="ORF">J2S02_000758</name>
</gene>
<name>A0ABT9YXU8_9BACI</name>
<dbReference type="RefSeq" id="WP_307190563.1">
    <property type="nucleotide sequence ID" value="NZ_JAUSTZ010000001.1"/>
</dbReference>
<proteinExistence type="predicted"/>
<dbReference type="Proteomes" id="UP001232245">
    <property type="component" value="Unassembled WGS sequence"/>
</dbReference>
<reference evidence="1 2" key="1">
    <citation type="submission" date="2023-07" db="EMBL/GenBank/DDBJ databases">
        <title>Genomic Encyclopedia of Type Strains, Phase IV (KMG-IV): sequencing the most valuable type-strain genomes for metagenomic binning, comparative biology and taxonomic classification.</title>
        <authorList>
            <person name="Goeker M."/>
        </authorList>
    </citation>
    <scope>NUCLEOTIDE SEQUENCE [LARGE SCALE GENOMIC DNA]</scope>
    <source>
        <strain evidence="1 2">DSM 17723</strain>
    </source>
</reference>
<dbReference type="EMBL" id="JAUSTZ010000001">
    <property type="protein sequence ID" value="MDQ0224436.1"/>
    <property type="molecule type" value="Genomic_DNA"/>
</dbReference>
<comment type="caution">
    <text evidence="1">The sequence shown here is derived from an EMBL/GenBank/DDBJ whole genome shotgun (WGS) entry which is preliminary data.</text>
</comment>
<accession>A0ABT9YXU8</accession>
<sequence length="97" mass="10687">MTNLLTIGDTVTGALKIGLVTECKVLKSIPKVGFIQSIEKSPSIKAFGMVKRIEDDATVICSIDKLGEHIMIEFEKNINLRIGELIEVNGSLELERE</sequence>
<protein>
    <submittedName>
        <fullName evidence="1">Uncharacterized protein</fullName>
    </submittedName>
</protein>
<evidence type="ECO:0000313" key="1">
    <source>
        <dbReference type="EMBL" id="MDQ0224436.1"/>
    </source>
</evidence>